<protein>
    <recommendedName>
        <fullName evidence="5">N-acetylglucosamine-6-phosphate deacetylase</fullName>
    </recommendedName>
</protein>
<dbReference type="SUPFAM" id="SSF51556">
    <property type="entry name" value="Metallo-dependent hydrolases"/>
    <property type="match status" value="1"/>
</dbReference>
<evidence type="ECO:0000256" key="1">
    <source>
        <dbReference type="ARBA" id="ARBA00010716"/>
    </source>
</evidence>
<dbReference type="InterPro" id="IPR032466">
    <property type="entry name" value="Metal_Hydrolase"/>
</dbReference>
<dbReference type="GO" id="GO:0006046">
    <property type="term" value="P:N-acetylglucosamine catabolic process"/>
    <property type="evidence" value="ECO:0007669"/>
    <property type="project" value="TreeGrafter"/>
</dbReference>
<name>A0A3S0XTJ9_9GAMM</name>
<comment type="caution">
    <text evidence="3">The sequence shown here is derived from an EMBL/GenBank/DDBJ whole genome shotgun (WGS) entry which is preliminary data.</text>
</comment>
<dbReference type="Proteomes" id="UP000288012">
    <property type="component" value="Unassembled WGS sequence"/>
</dbReference>
<reference evidence="3 4" key="1">
    <citation type="submission" date="2018-12" db="EMBL/GenBank/DDBJ databases">
        <title>Legionella sp,whole genome shotgun sequence.</title>
        <authorList>
            <person name="Wu H."/>
        </authorList>
    </citation>
    <scope>NUCLEOTIDE SEQUENCE [LARGE SCALE GENOMIC DNA]</scope>
    <source>
        <strain evidence="4">km714</strain>
    </source>
</reference>
<keyword evidence="2" id="KW-0378">Hydrolase</keyword>
<dbReference type="PANTHER" id="PTHR11113:SF14">
    <property type="entry name" value="N-ACETYLGLUCOSAMINE-6-PHOSPHATE DEACETYLASE"/>
    <property type="match status" value="1"/>
</dbReference>
<dbReference type="Gene3D" id="3.20.20.140">
    <property type="entry name" value="Metal-dependent hydrolases"/>
    <property type="match status" value="1"/>
</dbReference>
<evidence type="ECO:0000256" key="2">
    <source>
        <dbReference type="ARBA" id="ARBA00022801"/>
    </source>
</evidence>
<dbReference type="GO" id="GO:0008448">
    <property type="term" value="F:N-acetylglucosamine-6-phosphate deacetylase activity"/>
    <property type="evidence" value="ECO:0007669"/>
    <property type="project" value="TreeGrafter"/>
</dbReference>
<dbReference type="PANTHER" id="PTHR11113">
    <property type="entry name" value="N-ACETYLGLUCOSAMINE-6-PHOSPHATE DEACETYLASE"/>
    <property type="match status" value="1"/>
</dbReference>
<evidence type="ECO:0000313" key="3">
    <source>
        <dbReference type="EMBL" id="RUQ88816.1"/>
    </source>
</evidence>
<gene>
    <name evidence="3" type="ORF">EKM59_04580</name>
</gene>
<keyword evidence="4" id="KW-1185">Reference proteome</keyword>
<evidence type="ECO:0000313" key="4">
    <source>
        <dbReference type="Proteomes" id="UP000288012"/>
    </source>
</evidence>
<accession>A0A3S0XTJ9</accession>
<dbReference type="RefSeq" id="WP_127111185.1">
    <property type="nucleotide sequence ID" value="NZ_RZGR01000010.1"/>
</dbReference>
<proteinExistence type="inferred from homology"/>
<sequence length="266" mass="29032">MIIKNIHVFGYGQAGLQTVNITSAGKIHIQPEHLEPNSVVMDAKGKYALMPGMMDAHIHGYNGSDFADGDNIKTITRGLGEAGVSYCVATLVSLSFEKLKIALTAIDQYIAEQNKTPTAGAAIIVGVHLEGPFISKECKGAHDAQVLQEEINVEAFSKIVRLAPHVQNWKITLAPELKGAIEFIKQTRNFTVDNRQVFVHVFIGHSNAAEKCIEQALAAGAIGFTHLGNANQEQAARNKNFEPQQSTSNVVRWVMKNAQKSEFLQN</sequence>
<dbReference type="EMBL" id="RZGR01000010">
    <property type="protein sequence ID" value="RUQ88816.1"/>
    <property type="molecule type" value="Genomic_DNA"/>
</dbReference>
<dbReference type="AlphaFoldDB" id="A0A3S0XTJ9"/>
<comment type="similarity">
    <text evidence="1">Belongs to the metallo-dependent hydrolases superfamily. NagA family.</text>
</comment>
<evidence type="ECO:0008006" key="5">
    <source>
        <dbReference type="Google" id="ProtNLM"/>
    </source>
</evidence>
<organism evidence="3 4">
    <name type="scientific">Legionella septentrionalis</name>
    <dbReference type="NCBI Taxonomy" id="2498109"/>
    <lineage>
        <taxon>Bacteria</taxon>
        <taxon>Pseudomonadati</taxon>
        <taxon>Pseudomonadota</taxon>
        <taxon>Gammaproteobacteria</taxon>
        <taxon>Legionellales</taxon>
        <taxon>Legionellaceae</taxon>
        <taxon>Legionella</taxon>
    </lineage>
</organism>